<dbReference type="GO" id="GO:0003824">
    <property type="term" value="F:catalytic activity"/>
    <property type="evidence" value="ECO:0007669"/>
    <property type="project" value="InterPro"/>
</dbReference>
<protein>
    <recommendedName>
        <fullName evidence="1">MOSC domain-containing protein</fullName>
    </recommendedName>
</protein>
<dbReference type="GO" id="GO:0030170">
    <property type="term" value="F:pyridoxal phosphate binding"/>
    <property type="evidence" value="ECO:0007669"/>
    <property type="project" value="InterPro"/>
</dbReference>
<dbReference type="Gene3D" id="2.40.33.20">
    <property type="entry name" value="PK beta-barrel domain-like"/>
    <property type="match status" value="1"/>
</dbReference>
<dbReference type="InterPro" id="IPR011037">
    <property type="entry name" value="Pyrv_Knase-like_insert_dom_sf"/>
</dbReference>
<comment type="caution">
    <text evidence="2">The sequence shown here is derived from an EMBL/GenBank/DDBJ whole genome shotgun (WGS) entry which is preliminary data.</text>
</comment>
<accession>A0A2T6KFS8</accession>
<dbReference type="RefSeq" id="WP_108386617.1">
    <property type="nucleotide sequence ID" value="NZ_QBUD01000006.1"/>
</dbReference>
<dbReference type="InterPro" id="IPR052716">
    <property type="entry name" value="MOSC_domain"/>
</dbReference>
<reference evidence="2 3" key="1">
    <citation type="submission" date="2018-04" db="EMBL/GenBank/DDBJ databases">
        <title>Genomic Encyclopedia of Archaeal and Bacterial Type Strains, Phase II (KMG-II): from individual species to whole genera.</title>
        <authorList>
            <person name="Goeker M."/>
        </authorList>
    </citation>
    <scope>NUCLEOTIDE SEQUENCE [LARGE SCALE GENOMIC DNA]</scope>
    <source>
        <strain evidence="2 3">DSM 29955</strain>
    </source>
</reference>
<dbReference type="InterPro" id="IPR005302">
    <property type="entry name" value="MoCF_Sase_C"/>
</dbReference>
<dbReference type="Pfam" id="PF03473">
    <property type="entry name" value="MOSC"/>
    <property type="match status" value="1"/>
</dbReference>
<dbReference type="GO" id="GO:0030151">
    <property type="term" value="F:molybdenum ion binding"/>
    <property type="evidence" value="ECO:0007669"/>
    <property type="project" value="InterPro"/>
</dbReference>
<name>A0A2T6KFS8_9RHOB</name>
<dbReference type="SUPFAM" id="SSF50800">
    <property type="entry name" value="PK beta-barrel domain-like"/>
    <property type="match status" value="1"/>
</dbReference>
<dbReference type="PANTHER" id="PTHR36930">
    <property type="entry name" value="METAL-SULFUR CLUSTER BIOSYNTHESIS PROTEINS YUAD-RELATED"/>
    <property type="match status" value="1"/>
</dbReference>
<sequence length="252" mass="28012">MVTVAALWRHPIKSHGREALETVTLAQGQTMPWDRRWAVTHDASKWNADDPQWAMCRNFMITTGTPTLAGIWATVDETTGTVTLRHDQLGSHSFRPDDPAEHAGFLSWVAPLCPADRAQPQAVVAAPQRGMTDTDFPSISIMTRASHKAVAAQLSQPLETERWRGNIWLDGTDAWEEENWVGKTLRIGSAELHVQSPIQRCKATMANPRTGKRDADTLDALRRGWNHQNFGIYATVTKSGTIAINDRAEVLN</sequence>
<organism evidence="2 3">
    <name type="scientific">Yoonia sediminilitoris</name>
    <dbReference type="NCBI Taxonomy" id="1286148"/>
    <lineage>
        <taxon>Bacteria</taxon>
        <taxon>Pseudomonadati</taxon>
        <taxon>Pseudomonadota</taxon>
        <taxon>Alphaproteobacteria</taxon>
        <taxon>Rhodobacterales</taxon>
        <taxon>Paracoccaceae</taxon>
        <taxon>Yoonia</taxon>
    </lineage>
</organism>
<proteinExistence type="predicted"/>
<evidence type="ECO:0000313" key="3">
    <source>
        <dbReference type="Proteomes" id="UP000244523"/>
    </source>
</evidence>
<evidence type="ECO:0000313" key="2">
    <source>
        <dbReference type="EMBL" id="PUB14183.1"/>
    </source>
</evidence>
<feature type="domain" description="MOSC" evidence="1">
    <location>
        <begin position="110"/>
        <end position="251"/>
    </location>
</feature>
<dbReference type="InterPro" id="IPR005303">
    <property type="entry name" value="MOCOS_middle"/>
</dbReference>
<dbReference type="Pfam" id="PF03476">
    <property type="entry name" value="MOSC_N"/>
    <property type="match status" value="1"/>
</dbReference>
<dbReference type="EMBL" id="QBUD01000006">
    <property type="protein sequence ID" value="PUB14183.1"/>
    <property type="molecule type" value="Genomic_DNA"/>
</dbReference>
<dbReference type="OrthoDB" id="581532at2"/>
<dbReference type="Proteomes" id="UP000244523">
    <property type="component" value="Unassembled WGS sequence"/>
</dbReference>
<keyword evidence="3" id="KW-1185">Reference proteome</keyword>
<dbReference type="PANTHER" id="PTHR36930:SF1">
    <property type="entry name" value="MOSC DOMAIN-CONTAINING PROTEIN"/>
    <property type="match status" value="1"/>
</dbReference>
<dbReference type="AlphaFoldDB" id="A0A2T6KFS8"/>
<gene>
    <name evidence="2" type="ORF">C8N45_10657</name>
</gene>
<evidence type="ECO:0000259" key="1">
    <source>
        <dbReference type="PROSITE" id="PS51340"/>
    </source>
</evidence>
<dbReference type="PROSITE" id="PS51340">
    <property type="entry name" value="MOSC"/>
    <property type="match status" value="1"/>
</dbReference>